<dbReference type="PANTHER" id="PTHR10434">
    <property type="entry name" value="1-ACYL-SN-GLYCEROL-3-PHOSPHATE ACYLTRANSFERASE"/>
    <property type="match status" value="1"/>
</dbReference>
<dbReference type="EC" id="2.3.1.51" evidence="4"/>
<keyword evidence="4" id="KW-0443">Lipid metabolism</keyword>
<organism evidence="7 8">
    <name type="scientific">Calocera cornea HHB12733</name>
    <dbReference type="NCBI Taxonomy" id="1353952"/>
    <lineage>
        <taxon>Eukaryota</taxon>
        <taxon>Fungi</taxon>
        <taxon>Dikarya</taxon>
        <taxon>Basidiomycota</taxon>
        <taxon>Agaricomycotina</taxon>
        <taxon>Dacrymycetes</taxon>
        <taxon>Dacrymycetales</taxon>
        <taxon>Dacrymycetaceae</taxon>
        <taxon>Calocera</taxon>
    </lineage>
</organism>
<dbReference type="NCBIfam" id="TIGR00530">
    <property type="entry name" value="AGP_acyltrn"/>
    <property type="match status" value="1"/>
</dbReference>
<evidence type="ECO:0000256" key="5">
    <source>
        <dbReference type="SAM" id="MobiDB-lite"/>
    </source>
</evidence>
<dbReference type="SUPFAM" id="SSF69593">
    <property type="entry name" value="Glycerol-3-phosphate (1)-acyltransferase"/>
    <property type="match status" value="1"/>
</dbReference>
<dbReference type="Pfam" id="PF01553">
    <property type="entry name" value="Acyltransferase"/>
    <property type="match status" value="1"/>
</dbReference>
<dbReference type="GO" id="GO:0005783">
    <property type="term" value="C:endoplasmic reticulum"/>
    <property type="evidence" value="ECO:0007669"/>
    <property type="project" value="TreeGrafter"/>
</dbReference>
<reference evidence="7 8" key="1">
    <citation type="journal article" date="2016" name="Mol. Biol. Evol.">
        <title>Comparative Genomics of Early-Diverging Mushroom-Forming Fungi Provides Insights into the Origins of Lignocellulose Decay Capabilities.</title>
        <authorList>
            <person name="Nagy L.G."/>
            <person name="Riley R."/>
            <person name="Tritt A."/>
            <person name="Adam C."/>
            <person name="Daum C."/>
            <person name="Floudas D."/>
            <person name="Sun H."/>
            <person name="Yadav J.S."/>
            <person name="Pangilinan J."/>
            <person name="Larsson K.H."/>
            <person name="Matsuura K."/>
            <person name="Barry K."/>
            <person name="Labutti K."/>
            <person name="Kuo R."/>
            <person name="Ohm R.A."/>
            <person name="Bhattacharya S.S."/>
            <person name="Shirouzu T."/>
            <person name="Yoshinaga Y."/>
            <person name="Martin F.M."/>
            <person name="Grigoriev I.V."/>
            <person name="Hibbett D.S."/>
        </authorList>
    </citation>
    <scope>NUCLEOTIDE SEQUENCE [LARGE SCALE GENOMIC DNA]</scope>
    <source>
        <strain evidence="7 8">HHB12733</strain>
    </source>
</reference>
<dbReference type="GO" id="GO:0003841">
    <property type="term" value="F:1-acylglycerol-3-phosphate O-acyltransferase activity"/>
    <property type="evidence" value="ECO:0007669"/>
    <property type="project" value="UniProtKB-UniRule"/>
</dbReference>
<dbReference type="CDD" id="cd07989">
    <property type="entry name" value="LPLAT_AGPAT-like"/>
    <property type="match status" value="1"/>
</dbReference>
<feature type="domain" description="Phospholipid/glycerol acyltransferase" evidence="6">
    <location>
        <begin position="67"/>
        <end position="184"/>
    </location>
</feature>
<evidence type="ECO:0000313" key="7">
    <source>
        <dbReference type="EMBL" id="KZT62869.1"/>
    </source>
</evidence>
<comment type="catalytic activity">
    <reaction evidence="4">
        <text>a 1-acyl-sn-glycero-3-phosphate + an acyl-CoA = a 1,2-diacyl-sn-glycero-3-phosphate + CoA</text>
        <dbReference type="Rhea" id="RHEA:19709"/>
        <dbReference type="ChEBI" id="CHEBI:57287"/>
        <dbReference type="ChEBI" id="CHEBI:57970"/>
        <dbReference type="ChEBI" id="CHEBI:58342"/>
        <dbReference type="ChEBI" id="CHEBI:58608"/>
        <dbReference type="EC" id="2.3.1.51"/>
    </reaction>
</comment>
<comment type="similarity">
    <text evidence="1 4">Belongs to the 1-acyl-sn-glycerol-3-phosphate acyltransferase family.</text>
</comment>
<gene>
    <name evidence="7" type="ORF">CALCODRAFT_522213</name>
</gene>
<dbReference type="InterPro" id="IPR004552">
    <property type="entry name" value="AGP_acyltrans"/>
</dbReference>
<evidence type="ECO:0000256" key="1">
    <source>
        <dbReference type="ARBA" id="ARBA00008655"/>
    </source>
</evidence>
<dbReference type="STRING" id="1353952.A0A165K9S4"/>
<dbReference type="AlphaFoldDB" id="A0A165K9S4"/>
<comment type="domain">
    <text evidence="4">The HXXXXD motif is essential for acyltransferase activity and may constitute the binding site for the phosphate moiety of the glycerol-3-phosphate.</text>
</comment>
<dbReference type="PANTHER" id="PTHR10434:SF11">
    <property type="entry name" value="1-ACYL-SN-GLYCEROL-3-PHOSPHATE ACYLTRANSFERASE"/>
    <property type="match status" value="1"/>
</dbReference>
<dbReference type="InParanoid" id="A0A165K9S4"/>
<dbReference type="Proteomes" id="UP000076842">
    <property type="component" value="Unassembled WGS sequence"/>
</dbReference>
<name>A0A165K9S4_9BASI</name>
<keyword evidence="8" id="KW-1185">Reference proteome</keyword>
<evidence type="ECO:0000313" key="8">
    <source>
        <dbReference type="Proteomes" id="UP000076842"/>
    </source>
</evidence>
<feature type="compositionally biased region" description="Polar residues" evidence="5">
    <location>
        <begin position="287"/>
        <end position="303"/>
    </location>
</feature>
<protein>
    <recommendedName>
        <fullName evidence="4">1-acyl-sn-glycerol-3-phosphate acyltransferase</fullName>
        <ecNumber evidence="4">2.3.1.51</ecNumber>
    </recommendedName>
</protein>
<evidence type="ECO:0000256" key="3">
    <source>
        <dbReference type="ARBA" id="ARBA00023315"/>
    </source>
</evidence>
<keyword evidence="2 4" id="KW-0808">Transferase</keyword>
<evidence type="ECO:0000256" key="2">
    <source>
        <dbReference type="ARBA" id="ARBA00022679"/>
    </source>
</evidence>
<keyword evidence="3 4" id="KW-0012">Acyltransferase</keyword>
<evidence type="ECO:0000259" key="6">
    <source>
        <dbReference type="SMART" id="SM00563"/>
    </source>
</evidence>
<dbReference type="SMART" id="SM00563">
    <property type="entry name" value="PlsC"/>
    <property type="match status" value="1"/>
</dbReference>
<keyword evidence="4" id="KW-1208">Phospholipid metabolism</keyword>
<dbReference type="GO" id="GO:0016020">
    <property type="term" value="C:membrane"/>
    <property type="evidence" value="ECO:0007669"/>
    <property type="project" value="InterPro"/>
</dbReference>
<keyword evidence="4" id="KW-0594">Phospholipid biosynthesis</keyword>
<sequence>MNAFIYVSSLGILSVWGLILSIVMSPIGQGPNINYLTARSFYYFTSPLLGIRFKVEGEEHLRSAHPAVLVGNHQSMLDILYLGRIFPMRSVILAKKSLKWMPLLGQYMSLSHALFIDRKDPASAIASLSAAGKEMKRKDIDLWIFPEGTRTLKEENTLRQFKRGAFHVAVEAGIPIVPVVCENYWRLYHKGVFTGGDLRIKVLPPIDTSSMTMADVQSLTTRTQELMAATLREISMSPTNIAPLSPELEPEKDTSLPGSVLKEVKEIAQPAPEPIPETQPEPVVSAPASTAGSVGSATPSMLESWTADEEEENGAVLVGRPRS</sequence>
<proteinExistence type="inferred from homology"/>
<keyword evidence="4" id="KW-0444">Lipid biosynthesis</keyword>
<dbReference type="EMBL" id="KV423914">
    <property type="protein sequence ID" value="KZT62869.1"/>
    <property type="molecule type" value="Genomic_DNA"/>
</dbReference>
<dbReference type="FunCoup" id="A0A165K9S4">
    <property type="interactions" value="189"/>
</dbReference>
<dbReference type="OrthoDB" id="202234at2759"/>
<accession>A0A165K9S4</accession>
<evidence type="ECO:0000256" key="4">
    <source>
        <dbReference type="RuleBase" id="RU361267"/>
    </source>
</evidence>
<dbReference type="GO" id="GO:0006654">
    <property type="term" value="P:phosphatidic acid biosynthetic process"/>
    <property type="evidence" value="ECO:0007669"/>
    <property type="project" value="TreeGrafter"/>
</dbReference>
<feature type="region of interest" description="Disordered" evidence="5">
    <location>
        <begin position="268"/>
        <end position="323"/>
    </location>
</feature>
<dbReference type="InterPro" id="IPR002123">
    <property type="entry name" value="Plipid/glycerol_acylTrfase"/>
</dbReference>